<gene>
    <name evidence="11" type="primary">ELOVL4</name>
</gene>
<dbReference type="GO" id="GO:0005789">
    <property type="term" value="C:endoplasmic reticulum membrane"/>
    <property type="evidence" value="ECO:0007669"/>
    <property type="project" value="TreeGrafter"/>
</dbReference>
<keyword evidence="6 10" id="KW-1133">Transmembrane helix</keyword>
<dbReference type="Pfam" id="PF01151">
    <property type="entry name" value="ELO"/>
    <property type="match status" value="1"/>
</dbReference>
<dbReference type="GO" id="GO:0030148">
    <property type="term" value="P:sphingolipid biosynthetic process"/>
    <property type="evidence" value="ECO:0007669"/>
    <property type="project" value="TreeGrafter"/>
</dbReference>
<keyword evidence="3 10" id="KW-0808">Transferase</keyword>
<feature type="transmembrane region" description="Helical" evidence="10">
    <location>
        <begin position="238"/>
        <end position="258"/>
    </location>
</feature>
<accession>T2M5A7</accession>
<feature type="transmembrane region" description="Helical" evidence="10">
    <location>
        <begin position="66"/>
        <end position="89"/>
    </location>
</feature>
<dbReference type="PANTHER" id="PTHR11157">
    <property type="entry name" value="FATTY ACID ACYL TRANSFERASE-RELATED"/>
    <property type="match status" value="1"/>
</dbReference>
<evidence type="ECO:0000256" key="6">
    <source>
        <dbReference type="ARBA" id="ARBA00022989"/>
    </source>
</evidence>
<evidence type="ECO:0000256" key="7">
    <source>
        <dbReference type="ARBA" id="ARBA00023098"/>
    </source>
</evidence>
<dbReference type="GO" id="GO:0042761">
    <property type="term" value="P:very long-chain fatty acid biosynthetic process"/>
    <property type="evidence" value="ECO:0007669"/>
    <property type="project" value="TreeGrafter"/>
</dbReference>
<dbReference type="GO" id="GO:0034625">
    <property type="term" value="P:fatty acid elongation, monounsaturated fatty acid"/>
    <property type="evidence" value="ECO:0007669"/>
    <property type="project" value="TreeGrafter"/>
</dbReference>
<evidence type="ECO:0000313" key="11">
    <source>
        <dbReference type="EMBL" id="CDG67488.1"/>
    </source>
</evidence>
<organism evidence="11">
    <name type="scientific">Hydra vulgaris</name>
    <name type="common">Hydra</name>
    <name type="synonym">Hydra attenuata</name>
    <dbReference type="NCBI Taxonomy" id="6087"/>
    <lineage>
        <taxon>Eukaryota</taxon>
        <taxon>Metazoa</taxon>
        <taxon>Cnidaria</taxon>
        <taxon>Hydrozoa</taxon>
        <taxon>Hydroidolina</taxon>
        <taxon>Anthoathecata</taxon>
        <taxon>Aplanulata</taxon>
        <taxon>Hydridae</taxon>
        <taxon>Hydra</taxon>
    </lineage>
</organism>
<dbReference type="PANTHER" id="PTHR11157:SF12">
    <property type="entry name" value="ELONGATION OF VERY LONG CHAIN FATTY ACIDS PROTEIN 4"/>
    <property type="match status" value="1"/>
</dbReference>
<comment type="similarity">
    <text evidence="10">Belongs to the ELO family.</text>
</comment>
<dbReference type="GO" id="GO:0019367">
    <property type="term" value="P:fatty acid elongation, saturated fatty acid"/>
    <property type="evidence" value="ECO:0007669"/>
    <property type="project" value="TreeGrafter"/>
</dbReference>
<evidence type="ECO:0000256" key="1">
    <source>
        <dbReference type="ARBA" id="ARBA00004141"/>
    </source>
</evidence>
<keyword evidence="5 10" id="KW-0276">Fatty acid metabolism</keyword>
<dbReference type="OrthoDB" id="434092at2759"/>
<feature type="transmembrane region" description="Helical" evidence="10">
    <location>
        <begin position="141"/>
        <end position="160"/>
    </location>
</feature>
<keyword evidence="7 10" id="KW-0443">Lipid metabolism</keyword>
<protein>
    <recommendedName>
        <fullName evidence="10">Elongation of very long chain fatty acids protein</fullName>
        <ecNumber evidence="10">2.3.1.199</ecNumber>
    </recommendedName>
    <alternativeName>
        <fullName evidence="10">Very-long-chain 3-oxoacyl-CoA synthase</fullName>
    </alternativeName>
</protein>
<evidence type="ECO:0000256" key="2">
    <source>
        <dbReference type="ARBA" id="ARBA00022516"/>
    </source>
</evidence>
<evidence type="ECO:0000256" key="3">
    <source>
        <dbReference type="ARBA" id="ARBA00022679"/>
    </source>
</evidence>
<dbReference type="EMBL" id="HAAD01001256">
    <property type="protein sequence ID" value="CDG67488.1"/>
    <property type="molecule type" value="mRNA"/>
</dbReference>
<feature type="transmembrane region" description="Helical" evidence="10">
    <location>
        <begin position="32"/>
        <end position="54"/>
    </location>
</feature>
<proteinExistence type="evidence at transcript level"/>
<sequence length="268" mass="32057">MDILDKILDFYTYVDRINERSKVQDWLFVRSLYPTLSLCIFYLIFVCTFGLRIMKKFEPFQLKWILVVYNASITVLNLHIFLELLLGMIDANYSWPCQPIRSTDDPKELRIASALWWYYISKLIEFLDTVFFVLRKKDSQLTFLHIYHHSTMPILWWIGIKWVPGGSSAHAAILNAFIHIIMYFYYGMAALGPQYQKYLWWKKYLTQMQLIQFTIALVMGCLIINMDCDFPRWMSWALVFYMSSFLILFSNFYIQAYIKRVSSKKKVT</sequence>
<evidence type="ECO:0000256" key="4">
    <source>
        <dbReference type="ARBA" id="ARBA00022692"/>
    </source>
</evidence>
<reference evidence="11" key="1">
    <citation type="journal article" date="2013" name="Genome Biol. Evol.">
        <title>Punctuated emergences of genetic and phenotypic innovations in eumetazoan, bilaterian, euteleostome, and hominidae ancestors.</title>
        <authorList>
            <person name="Wenger Y."/>
            <person name="Galliot B."/>
        </authorList>
    </citation>
    <scope>NUCLEOTIDE SEQUENCE</scope>
    <source>
        <tissue evidence="11">Whole animals</tissue>
    </source>
</reference>
<feature type="transmembrane region" description="Helical" evidence="10">
    <location>
        <begin position="204"/>
        <end position="226"/>
    </location>
</feature>
<dbReference type="EC" id="2.3.1.199" evidence="10"/>
<keyword evidence="4 10" id="KW-0812">Transmembrane</keyword>
<dbReference type="GO" id="GO:0009922">
    <property type="term" value="F:fatty acid elongase activity"/>
    <property type="evidence" value="ECO:0007669"/>
    <property type="project" value="UniProtKB-EC"/>
</dbReference>
<evidence type="ECO:0000256" key="8">
    <source>
        <dbReference type="ARBA" id="ARBA00023136"/>
    </source>
</evidence>
<name>T2M5A7_HYDVU</name>
<dbReference type="OMA" id="WTYFTST"/>
<dbReference type="GO" id="GO:0034626">
    <property type="term" value="P:fatty acid elongation, polyunsaturated fatty acid"/>
    <property type="evidence" value="ECO:0007669"/>
    <property type="project" value="TreeGrafter"/>
</dbReference>
<dbReference type="AlphaFoldDB" id="T2M5A7"/>
<keyword evidence="8 10" id="KW-0472">Membrane</keyword>
<feature type="transmembrane region" description="Helical" evidence="10">
    <location>
        <begin position="116"/>
        <end position="134"/>
    </location>
</feature>
<dbReference type="InterPro" id="IPR002076">
    <property type="entry name" value="ELO_fam"/>
</dbReference>
<keyword evidence="9 10" id="KW-0275">Fatty acid biosynthesis</keyword>
<feature type="transmembrane region" description="Helical" evidence="10">
    <location>
        <begin position="172"/>
        <end position="192"/>
    </location>
</feature>
<comment type="subcellular location">
    <subcellularLocation>
        <location evidence="1">Membrane</location>
        <topology evidence="1">Multi-pass membrane protein</topology>
    </subcellularLocation>
</comment>
<comment type="catalytic activity">
    <reaction evidence="10">
        <text>a very-long-chain acyl-CoA + malonyl-CoA + H(+) = a very-long-chain 3-oxoacyl-CoA + CO2 + CoA</text>
        <dbReference type="Rhea" id="RHEA:32727"/>
        <dbReference type="ChEBI" id="CHEBI:15378"/>
        <dbReference type="ChEBI" id="CHEBI:16526"/>
        <dbReference type="ChEBI" id="CHEBI:57287"/>
        <dbReference type="ChEBI" id="CHEBI:57384"/>
        <dbReference type="ChEBI" id="CHEBI:90725"/>
        <dbReference type="ChEBI" id="CHEBI:90736"/>
        <dbReference type="EC" id="2.3.1.199"/>
    </reaction>
</comment>
<dbReference type="KEGG" id="hmg:100198256"/>
<keyword evidence="2 10" id="KW-0444">Lipid biosynthesis</keyword>
<evidence type="ECO:0000256" key="9">
    <source>
        <dbReference type="ARBA" id="ARBA00023160"/>
    </source>
</evidence>
<evidence type="ECO:0000256" key="5">
    <source>
        <dbReference type="ARBA" id="ARBA00022832"/>
    </source>
</evidence>
<evidence type="ECO:0000256" key="10">
    <source>
        <dbReference type="RuleBase" id="RU361115"/>
    </source>
</evidence>